<dbReference type="InterPro" id="IPR027417">
    <property type="entry name" value="P-loop_NTPase"/>
</dbReference>
<proteinExistence type="predicted"/>
<dbReference type="NCBIfam" id="NF041121">
    <property type="entry name" value="SAV_2336_NTERM"/>
    <property type="match status" value="1"/>
</dbReference>
<reference evidence="6" key="1">
    <citation type="journal article" date="2019" name="Int. J. Syst. Evol. Microbiol.">
        <title>The Global Catalogue of Microorganisms (GCM) 10K type strain sequencing project: providing services to taxonomists for standard genome sequencing and annotation.</title>
        <authorList>
            <consortium name="The Broad Institute Genomics Platform"/>
            <consortium name="The Broad Institute Genome Sequencing Center for Infectious Disease"/>
            <person name="Wu L."/>
            <person name="Ma J."/>
        </authorList>
    </citation>
    <scope>NUCLEOTIDE SEQUENCE [LARGE SCALE GENOMIC DNA]</scope>
    <source>
        <strain evidence="6">JCM 17440</strain>
    </source>
</reference>
<keyword evidence="1" id="KW-0547">Nucleotide-binding</keyword>
<sequence>MTIDRLREALSAIGPPPDARELSEMLWLACHISPPERQEPSHPPDVPRTVEEPAEPTTPGPPAPAVPSPPSAPLTRVHPHRGPTDAPVGEASEVLLPTAPMLADPLGVQRALRPLKRRVPSRHRFELDEDATAARIADTRMWTPVLVPAAERWLTLSLVVDTGPTMRLWQPLARELAEVLLRQGAFQDVHLSHLDTTGRVFSAPGAPLQDPGTLLDASGRHAVLVLSDCSGPHWWDGRAAQAVRRWARTGPTAILQPLAERLWRRTAAPAVPGLAALPRPAAPNTDLRFTPYDGPEGNGLPVPVLEVAPRWFGTWARLVSASGPQPTAVATFPAHPSGTAPLRRERELPIAERVRRFLTTASPDAAELAAHVAVSVPSLPVMRLIQHRILGGSGPGQLAEVLLSGLLRPVGGVRYEFVPGAREALLDTLPRPEALHTRSVLEAVSAEIERRAGTSADRFRALLPTDGGPITLTTDTDHFALLTPKTRSHLAPSPPLPTLDLLPLLGAPVEELLGDNWSHGPPRPVPLGVDGNGETVWLDVLGSAGDAQHGTILGSAPARHEMLKTLILSLAVSHSPNRVAFALFNCSDFYESQPQVGLDRLPHTVVKDPMELVSDSGTMSRLTNELWRRAATLREAGVRTWGDYQKAIADGRELSPLPALVIILGMDGRSTKVDLGLKDRVTQLSSEASGQGIIFIFYLKETPAEIEHLDDPSGWEVHFTGSSDGAHATLRTRRRTTRFRPVRIDSEATDWLLLQMSDREPSAVMPELEPVTASNIDVLMLNGSGTSGMFEGTWAQPTSTPRHPAIGYSRDGNVVTLDSLDVSAEISHGLIAGETEARQRIVRAITLAVAAVYSPPDVTFAFAGLGEHPLGEPLDLPHVRYSEEELLGRPDALQQFIEYFSNSRVNVKSPESLPRLLIVVDISLTFPSSRREVGEMLLSLAQRGKSRGIQLILTSSMVENTTMWNRFLPYLDWRIAAGGLAPAELQRVLKRASLPFPDSRTAYLLAKGDAPRRFSVTHAPPDAVINDFVHRTNESQTTRTENASTALPLDENVEDEAEAVTALSPVDRHVFIQGSDRNEMVRTAHMYGRMLQTLGAVANGNVHEVPRYRDTVGRAPDLATQLHSLFRRSRGGVLLFDLNELAHDLDDGLDPQLPGVIRRLMEEHGDDPVVVFCGDADRLLALRESDPFFATRFRTIVDFGETPSPSEPSADTSGADPPTSAHVGQSPAVTDARIPIGFESGTRERVFADFGTDRHLLISGPHGTGKRFVTRMIIEQLAARPDPDHGAKALIYVLDGQGNLCKPSRVELWERLGIHHSSSPDDFGQLLNKAIQNAKVREFDDTRPEVYLFVADRRRFLSQDPLAQILPELRTLHEHGLHLILTRRLISFGDPPDPVVAAMREFGTPVLLTSEASGQEVDLWDVPPSLRGALPEGLALLAHPGRRRYIRLLGPADYIGSDGP</sequence>
<dbReference type="InterPro" id="IPR047738">
    <property type="entry name" value="SAV_2336-like_N"/>
</dbReference>
<dbReference type="InterPro" id="IPR002543">
    <property type="entry name" value="FtsK_dom"/>
</dbReference>
<name>A0ABP8BS06_9ACTN</name>
<dbReference type="EMBL" id="BAABAS010000003">
    <property type="protein sequence ID" value="GAA4224370.1"/>
    <property type="molecule type" value="Genomic_DNA"/>
</dbReference>
<feature type="domain" description="FtsK" evidence="4">
    <location>
        <begin position="521"/>
        <end position="676"/>
    </location>
</feature>
<feature type="compositionally biased region" description="Polar residues" evidence="3">
    <location>
        <begin position="1203"/>
        <end position="1212"/>
    </location>
</feature>
<dbReference type="RefSeq" id="WP_344888517.1">
    <property type="nucleotide sequence ID" value="NZ_BAABAS010000003.1"/>
</dbReference>
<comment type="caution">
    <text evidence="5">The sequence shown here is derived from an EMBL/GenBank/DDBJ whole genome shotgun (WGS) entry which is preliminary data.</text>
</comment>
<dbReference type="Pfam" id="PF01580">
    <property type="entry name" value="FtsK_SpoIIIE"/>
    <property type="match status" value="1"/>
</dbReference>
<accession>A0ABP8BS06</accession>
<keyword evidence="2" id="KW-0067">ATP-binding</keyword>
<evidence type="ECO:0000256" key="1">
    <source>
        <dbReference type="ARBA" id="ARBA00022741"/>
    </source>
</evidence>
<evidence type="ECO:0000256" key="2">
    <source>
        <dbReference type="ARBA" id="ARBA00022840"/>
    </source>
</evidence>
<protein>
    <recommendedName>
        <fullName evidence="4">FtsK domain-containing protein</fullName>
    </recommendedName>
</protein>
<evidence type="ECO:0000313" key="6">
    <source>
        <dbReference type="Proteomes" id="UP001501710"/>
    </source>
</evidence>
<feature type="region of interest" description="Disordered" evidence="3">
    <location>
        <begin position="1200"/>
        <end position="1228"/>
    </location>
</feature>
<dbReference type="Proteomes" id="UP001501710">
    <property type="component" value="Unassembled WGS sequence"/>
</dbReference>
<dbReference type="Gene3D" id="3.40.50.300">
    <property type="entry name" value="P-loop containing nucleotide triphosphate hydrolases"/>
    <property type="match status" value="3"/>
</dbReference>
<dbReference type="PANTHER" id="PTHR22683">
    <property type="entry name" value="SPORULATION PROTEIN RELATED"/>
    <property type="match status" value="1"/>
</dbReference>
<dbReference type="SUPFAM" id="SSF52540">
    <property type="entry name" value="P-loop containing nucleoside triphosphate hydrolases"/>
    <property type="match status" value="1"/>
</dbReference>
<evidence type="ECO:0000256" key="3">
    <source>
        <dbReference type="SAM" id="MobiDB-lite"/>
    </source>
</evidence>
<feature type="region of interest" description="Disordered" evidence="3">
    <location>
        <begin position="33"/>
        <end position="88"/>
    </location>
</feature>
<dbReference type="PANTHER" id="PTHR22683:SF1">
    <property type="entry name" value="TYPE VII SECRETION SYSTEM PROTEIN ESSC"/>
    <property type="match status" value="1"/>
</dbReference>
<dbReference type="InterPro" id="IPR050206">
    <property type="entry name" value="FtsK/SpoIIIE/SftA"/>
</dbReference>
<evidence type="ECO:0000259" key="4">
    <source>
        <dbReference type="Pfam" id="PF01580"/>
    </source>
</evidence>
<evidence type="ECO:0000313" key="5">
    <source>
        <dbReference type="EMBL" id="GAA4224370.1"/>
    </source>
</evidence>
<gene>
    <name evidence="5" type="ORF">GCM10022254_03650</name>
</gene>
<keyword evidence="6" id="KW-1185">Reference proteome</keyword>
<feature type="compositionally biased region" description="Pro residues" evidence="3">
    <location>
        <begin position="56"/>
        <end position="72"/>
    </location>
</feature>
<organism evidence="5 6">
    <name type="scientific">Actinomadura meridiana</name>
    <dbReference type="NCBI Taxonomy" id="559626"/>
    <lineage>
        <taxon>Bacteria</taxon>
        <taxon>Bacillati</taxon>
        <taxon>Actinomycetota</taxon>
        <taxon>Actinomycetes</taxon>
        <taxon>Streptosporangiales</taxon>
        <taxon>Thermomonosporaceae</taxon>
        <taxon>Actinomadura</taxon>
    </lineage>
</organism>